<dbReference type="KEGG" id="hpas:JL26_05010"/>
<proteinExistence type="predicted"/>
<dbReference type="AlphaFoldDB" id="A0A6I5WPH5"/>
<dbReference type="EMBL" id="CP041334">
    <property type="protein sequence ID" value="QKY72618.1"/>
    <property type="molecule type" value="Genomic_DNA"/>
</dbReference>
<dbReference type="GeneID" id="66618596"/>
<evidence type="ECO:0000313" key="2">
    <source>
        <dbReference type="Proteomes" id="UP000509790"/>
    </source>
</evidence>
<evidence type="ECO:0000313" key="1">
    <source>
        <dbReference type="EMBL" id="QKY72618.1"/>
    </source>
</evidence>
<dbReference type="RefSeq" id="WP_005713820.1">
    <property type="nucleotide sequence ID" value="NZ_CP009237.1"/>
</dbReference>
<name>A0A6I5WPH5_GLAPU</name>
<dbReference type="Proteomes" id="UP000509790">
    <property type="component" value="Chromosome"/>
</dbReference>
<accession>A0A6I5WPH5</accession>
<protein>
    <submittedName>
        <fullName evidence="1">Uncharacterized protein</fullName>
    </submittedName>
</protein>
<dbReference type="KEGG" id="hpak:JT17_02570"/>
<organism evidence="1 2">
    <name type="scientific">Glaesserella parasuis</name>
    <name type="common">Haemophilus parasuis</name>
    <dbReference type="NCBI Taxonomy" id="738"/>
    <lineage>
        <taxon>Bacteria</taxon>
        <taxon>Pseudomonadati</taxon>
        <taxon>Pseudomonadota</taxon>
        <taxon>Gammaproteobacteria</taxon>
        <taxon>Pasteurellales</taxon>
        <taxon>Pasteurellaceae</taxon>
        <taxon>Glaesserella</taxon>
    </lineage>
</organism>
<gene>
    <name evidence="1" type="ORF">FLK62_04680</name>
</gene>
<sequence length="86" mass="9867">MAQIYIQSDYFHQQMACIVQAIQSGMEKQALISYVQNVEKQIADKVEEPAFNYDLERMKAHVESETIEMPSDLTSAKAIKEWLLNG</sequence>
<reference evidence="1 2" key="1">
    <citation type="submission" date="2019-06" db="EMBL/GenBank/DDBJ databases">
        <title>Complete genome sequence of Haemophilus parasuis HPS412.</title>
        <authorList>
            <person name="Yang S."/>
            <person name="Huang C."/>
        </authorList>
    </citation>
    <scope>NUCLEOTIDE SEQUENCE [LARGE SCALE GENOMIC DNA]</scope>
    <source>
        <strain evidence="1 2">HPS412</strain>
    </source>
</reference>